<dbReference type="PANTHER" id="PTHR34406">
    <property type="entry name" value="PROTEIN YCEI"/>
    <property type="match status" value="1"/>
</dbReference>
<feature type="signal peptide" evidence="1">
    <location>
        <begin position="1"/>
        <end position="25"/>
    </location>
</feature>
<dbReference type="AlphaFoldDB" id="A0A1H7AVS2"/>
<evidence type="ECO:0000313" key="4">
    <source>
        <dbReference type="Proteomes" id="UP000199403"/>
    </source>
</evidence>
<feature type="chain" id="PRO_5011679905" evidence="1">
    <location>
        <begin position="26"/>
        <end position="192"/>
    </location>
</feature>
<evidence type="ECO:0000259" key="2">
    <source>
        <dbReference type="SMART" id="SM00867"/>
    </source>
</evidence>
<dbReference type="Proteomes" id="UP000199403">
    <property type="component" value="Unassembled WGS sequence"/>
</dbReference>
<dbReference type="EMBL" id="FNZH01000007">
    <property type="protein sequence ID" value="SEJ65165.1"/>
    <property type="molecule type" value="Genomic_DNA"/>
</dbReference>
<evidence type="ECO:0000313" key="3">
    <source>
        <dbReference type="EMBL" id="SEJ65165.1"/>
    </source>
</evidence>
<dbReference type="PANTHER" id="PTHR34406:SF1">
    <property type="entry name" value="PROTEIN YCEI"/>
    <property type="match status" value="1"/>
</dbReference>
<dbReference type="RefSeq" id="WP_092177481.1">
    <property type="nucleotide sequence ID" value="NZ_FNZH01000007.1"/>
</dbReference>
<proteinExistence type="predicted"/>
<reference evidence="4" key="1">
    <citation type="submission" date="2016-10" db="EMBL/GenBank/DDBJ databases">
        <authorList>
            <person name="Varghese N."/>
            <person name="Submissions S."/>
        </authorList>
    </citation>
    <scope>NUCLEOTIDE SEQUENCE [LARGE SCALE GENOMIC DNA]</scope>
    <source>
        <strain evidence="4">IBRC-M 10761</strain>
    </source>
</reference>
<protein>
    <submittedName>
        <fullName evidence="3">YceI-like domain-containing protein</fullName>
    </submittedName>
</protein>
<keyword evidence="1" id="KW-0732">Signal</keyword>
<organism evidence="3 4">
    <name type="scientific">Cyclobacterium xiamenense</name>
    <dbReference type="NCBI Taxonomy" id="1297121"/>
    <lineage>
        <taxon>Bacteria</taxon>
        <taxon>Pseudomonadati</taxon>
        <taxon>Bacteroidota</taxon>
        <taxon>Cytophagia</taxon>
        <taxon>Cytophagales</taxon>
        <taxon>Cyclobacteriaceae</taxon>
        <taxon>Cyclobacterium</taxon>
    </lineage>
</organism>
<accession>A0A1H7AVS2</accession>
<keyword evidence="4" id="KW-1185">Reference proteome</keyword>
<dbReference type="OrthoDB" id="9794147at2"/>
<dbReference type="SUPFAM" id="SSF101874">
    <property type="entry name" value="YceI-like"/>
    <property type="match status" value="1"/>
</dbReference>
<dbReference type="Gene3D" id="2.40.128.110">
    <property type="entry name" value="Lipid/polyisoprenoid-binding, YceI-like"/>
    <property type="match status" value="1"/>
</dbReference>
<dbReference type="SMART" id="SM00867">
    <property type="entry name" value="YceI"/>
    <property type="match status" value="1"/>
</dbReference>
<sequence>MNYFTKTAALLLIAVFAIGSNRSFSQQAYAIGPDPEMKVSGTSTLHDWDMVSEEATGEATLRVSAGKVTTIQSAQISMHVTSLKSGKRQMDNNAYEALNASEYPEITFELLEANQDGGNDWKASGTLQIAGETRTVPFQLQLSPEDESISLSGSAEIKLTDFSVDPPTAVFGTIKTGDELTLHLKMKLNPIN</sequence>
<name>A0A1H7AVS2_9BACT</name>
<evidence type="ECO:0000256" key="1">
    <source>
        <dbReference type="SAM" id="SignalP"/>
    </source>
</evidence>
<dbReference type="Pfam" id="PF04264">
    <property type="entry name" value="YceI"/>
    <property type="match status" value="1"/>
</dbReference>
<dbReference type="InterPro" id="IPR007372">
    <property type="entry name" value="Lipid/polyisoprenoid-bd_YceI"/>
</dbReference>
<dbReference type="InterPro" id="IPR036761">
    <property type="entry name" value="TTHA0802/YceI-like_sf"/>
</dbReference>
<dbReference type="STRING" id="1416801.SAMN05192553_10770"/>
<feature type="domain" description="Lipid/polyisoprenoid-binding YceI-like" evidence="2">
    <location>
        <begin position="28"/>
        <end position="189"/>
    </location>
</feature>
<gene>
    <name evidence="3" type="ORF">SAMN05192553_10770</name>
</gene>